<dbReference type="RefSeq" id="WP_055746615.1">
    <property type="nucleotide sequence ID" value="NZ_LJJB01000013.1"/>
</dbReference>
<evidence type="ECO:0000313" key="1">
    <source>
        <dbReference type="EMBL" id="KQL44030.1"/>
    </source>
</evidence>
<dbReference type="Proteomes" id="UP000051063">
    <property type="component" value="Unassembled WGS sequence"/>
</dbReference>
<comment type="caution">
    <text evidence="1">The sequence shown here is derived from an EMBL/GenBank/DDBJ whole genome shotgun (WGS) entry which is preliminary data.</text>
</comment>
<evidence type="ECO:0000313" key="2">
    <source>
        <dbReference type="Proteomes" id="UP000051063"/>
    </source>
</evidence>
<dbReference type="EMBL" id="LJJB01000013">
    <property type="protein sequence ID" value="KQL44030.1"/>
    <property type="molecule type" value="Genomic_DNA"/>
</dbReference>
<name>A0ABR5N0J5_BRECH</name>
<protein>
    <recommendedName>
        <fullName evidence="3">Amidase</fullName>
    </recommendedName>
</protein>
<sequence>MKVASRAVAYVCLLSLFFVLTGFASPSENRKATWLWHTELIASEPNEILSFSKEQGVNLIYLQVDISKKPAYYQSFIRDAHRAGVDVHALSGSPKWALRENQGKILALTNWLLAYNQRVSDEEKFTGLHLDIEPYLLPEWKTDQESVIQQWMENVETYVDLARQDAGLEIGCDIPFWLDKYYLPEAPNMTLSQSLIAQHDQVAIMSYRDRAEGPNSISALVPQELGWADDLGKKIMLGVETKESNEGNFVSFYEEGAQQLNQELSKLPVLLADHPSFGGIAVHSYEHWKVLID</sequence>
<keyword evidence="2" id="KW-1185">Reference proteome</keyword>
<accession>A0ABR5N0J5</accession>
<organism evidence="1 2">
    <name type="scientific">Brevibacillus choshinensis</name>
    <dbReference type="NCBI Taxonomy" id="54911"/>
    <lineage>
        <taxon>Bacteria</taxon>
        <taxon>Bacillati</taxon>
        <taxon>Bacillota</taxon>
        <taxon>Bacilli</taxon>
        <taxon>Bacillales</taxon>
        <taxon>Paenibacillaceae</taxon>
        <taxon>Brevibacillus</taxon>
    </lineage>
</organism>
<proteinExistence type="predicted"/>
<gene>
    <name evidence="1" type="ORF">AN963_21565</name>
</gene>
<reference evidence="1 2" key="1">
    <citation type="submission" date="2015-09" db="EMBL/GenBank/DDBJ databases">
        <title>Genome sequencing project for genomic taxonomy and phylogenomics of Bacillus-like bacteria.</title>
        <authorList>
            <person name="Liu B."/>
            <person name="Wang J."/>
            <person name="Zhu Y."/>
            <person name="Liu G."/>
            <person name="Chen Q."/>
            <person name="Chen Z."/>
            <person name="Lan J."/>
            <person name="Che J."/>
            <person name="Ge C."/>
            <person name="Shi H."/>
            <person name="Pan Z."/>
            <person name="Liu X."/>
        </authorList>
    </citation>
    <scope>NUCLEOTIDE SEQUENCE [LARGE SCALE GENOMIC DNA]</scope>
    <source>
        <strain evidence="1 2">DSM 8552</strain>
    </source>
</reference>
<evidence type="ECO:0008006" key="3">
    <source>
        <dbReference type="Google" id="ProtNLM"/>
    </source>
</evidence>